<gene>
    <name evidence="1" type="ORF">EV652_101833</name>
</gene>
<evidence type="ECO:0000313" key="2">
    <source>
        <dbReference type="Proteomes" id="UP000294508"/>
    </source>
</evidence>
<protein>
    <submittedName>
        <fullName evidence="1">Uncharacterized protein</fullName>
    </submittedName>
</protein>
<comment type="caution">
    <text evidence="1">The sequence shown here is derived from an EMBL/GenBank/DDBJ whole genome shotgun (WGS) entry which is preliminary data.</text>
</comment>
<reference evidence="1 2" key="1">
    <citation type="journal article" date="2015" name="Stand. Genomic Sci.">
        <title>Genomic Encyclopedia of Bacterial and Archaeal Type Strains, Phase III: the genomes of soil and plant-associated and newly described type strains.</title>
        <authorList>
            <person name="Whitman W.B."/>
            <person name="Woyke T."/>
            <person name="Klenk H.P."/>
            <person name="Zhou Y."/>
            <person name="Lilburn T.G."/>
            <person name="Beck B.J."/>
            <person name="De Vos P."/>
            <person name="Vandamme P."/>
            <person name="Eisen J.A."/>
            <person name="Garrity G."/>
            <person name="Hugenholtz P."/>
            <person name="Kyrpides N.C."/>
        </authorList>
    </citation>
    <scope>NUCLEOTIDE SEQUENCE [LARGE SCALE GENOMIC DNA]</scope>
    <source>
        <strain evidence="1 2">VKM Ac-2572</strain>
    </source>
</reference>
<keyword evidence="2" id="KW-1185">Reference proteome</keyword>
<sequence>MTVLMATPPAPRVMRLDSRPSLVTPVAALPALLSPGREAS</sequence>
<name>A0A4R2I0R1_9ACTN</name>
<organism evidence="1 2">
    <name type="scientific">Kribbella steppae</name>
    <dbReference type="NCBI Taxonomy" id="2512223"/>
    <lineage>
        <taxon>Bacteria</taxon>
        <taxon>Bacillati</taxon>
        <taxon>Actinomycetota</taxon>
        <taxon>Actinomycetes</taxon>
        <taxon>Propionibacteriales</taxon>
        <taxon>Kribbellaceae</taxon>
        <taxon>Kribbella</taxon>
    </lineage>
</organism>
<dbReference type="Proteomes" id="UP000294508">
    <property type="component" value="Unassembled WGS sequence"/>
</dbReference>
<dbReference type="EMBL" id="SLWN01000001">
    <property type="protein sequence ID" value="TCO35945.1"/>
    <property type="molecule type" value="Genomic_DNA"/>
</dbReference>
<evidence type="ECO:0000313" key="1">
    <source>
        <dbReference type="EMBL" id="TCO35945.1"/>
    </source>
</evidence>
<proteinExistence type="predicted"/>
<accession>A0A4R2I0R1</accession>
<dbReference type="AlphaFoldDB" id="A0A4R2I0R1"/>